<dbReference type="EMBL" id="JADOTX010000001">
    <property type="protein sequence ID" value="MBG6067017.1"/>
    <property type="molecule type" value="Genomic_DNA"/>
</dbReference>
<keyword evidence="2" id="KW-1185">Reference proteome</keyword>
<comment type="caution">
    <text evidence="1">The sequence shown here is derived from an EMBL/GenBank/DDBJ whole genome shotgun (WGS) entry which is preliminary data.</text>
</comment>
<accession>A0ABS0JIX6</accession>
<evidence type="ECO:0000313" key="1">
    <source>
        <dbReference type="EMBL" id="MBG6067017.1"/>
    </source>
</evidence>
<reference evidence="1 2" key="1">
    <citation type="submission" date="2020-11" db="EMBL/GenBank/DDBJ databases">
        <title>Sequencing the genomes of 1000 actinobacteria strains.</title>
        <authorList>
            <person name="Klenk H.-P."/>
        </authorList>
    </citation>
    <scope>NUCLEOTIDE SEQUENCE [LARGE SCALE GENOMIC DNA]</scope>
    <source>
        <strain evidence="1 2">DSM 101692</strain>
    </source>
</reference>
<protein>
    <submittedName>
        <fullName evidence="1">Uncharacterized protein</fullName>
    </submittedName>
</protein>
<organism evidence="1 2">
    <name type="scientific">Micromonospora ureilytica</name>
    <dbReference type="NCBI Taxonomy" id="709868"/>
    <lineage>
        <taxon>Bacteria</taxon>
        <taxon>Bacillati</taxon>
        <taxon>Actinomycetota</taxon>
        <taxon>Actinomycetes</taxon>
        <taxon>Micromonosporales</taxon>
        <taxon>Micromonosporaceae</taxon>
        <taxon>Micromonospora</taxon>
    </lineage>
</organism>
<name>A0ABS0JIX6_9ACTN</name>
<dbReference type="Proteomes" id="UP000614915">
    <property type="component" value="Unassembled WGS sequence"/>
</dbReference>
<gene>
    <name evidence="1" type="ORF">IW248_003304</name>
</gene>
<proteinExistence type="predicted"/>
<evidence type="ECO:0000313" key="2">
    <source>
        <dbReference type="Proteomes" id="UP000614915"/>
    </source>
</evidence>
<sequence>MGCSCGNERRGGTVLFMSYEDGCQGSAFASTCEPP</sequence>